<dbReference type="RefSeq" id="WP_168443827.1">
    <property type="nucleotide sequence ID" value="NZ_CP018298.1"/>
</dbReference>
<organism evidence="2 3">
    <name type="scientific">Photobacterium damselae</name>
    <dbReference type="NCBI Taxonomy" id="38293"/>
    <lineage>
        <taxon>Bacteria</taxon>
        <taxon>Pseudomonadati</taxon>
        <taxon>Pseudomonadota</taxon>
        <taxon>Gammaproteobacteria</taxon>
        <taxon>Vibrionales</taxon>
        <taxon>Vibrionaceae</taxon>
        <taxon>Photobacterium</taxon>
    </lineage>
</organism>
<name>A0A2X1WG68_PHODM</name>
<proteinExistence type="predicted"/>
<reference evidence="2 3" key="1">
    <citation type="submission" date="2018-06" db="EMBL/GenBank/DDBJ databases">
        <authorList>
            <consortium name="Pathogen Informatics"/>
            <person name="Doyle S."/>
        </authorList>
    </citation>
    <scope>NUCLEOTIDE SEQUENCE [LARGE SCALE GENOMIC DNA]</scope>
    <source>
        <strain evidence="2 3">NCTC11647</strain>
    </source>
</reference>
<protein>
    <submittedName>
        <fullName evidence="2">Uncharacterized protein</fullName>
    </submittedName>
</protein>
<dbReference type="GeneID" id="93400179"/>
<sequence length="48" mass="5158">MLTGYWSIDAFLIANLILCLGVSVVFGYQQYTGGGALDDTSSKHSSKE</sequence>
<feature type="transmembrane region" description="Helical" evidence="1">
    <location>
        <begin position="6"/>
        <end position="28"/>
    </location>
</feature>
<dbReference type="EMBL" id="UATL01000005">
    <property type="protein sequence ID" value="SPY44366.1"/>
    <property type="molecule type" value="Genomic_DNA"/>
</dbReference>
<keyword evidence="1" id="KW-0812">Transmembrane</keyword>
<accession>A0A2X1WG68</accession>
<evidence type="ECO:0000313" key="3">
    <source>
        <dbReference type="Proteomes" id="UP000251647"/>
    </source>
</evidence>
<gene>
    <name evidence="2" type="ORF">NCTC11647_03305</name>
</gene>
<keyword evidence="1" id="KW-0472">Membrane</keyword>
<dbReference type="AlphaFoldDB" id="A0A2X1WG68"/>
<evidence type="ECO:0000256" key="1">
    <source>
        <dbReference type="SAM" id="Phobius"/>
    </source>
</evidence>
<keyword evidence="1" id="KW-1133">Transmembrane helix</keyword>
<dbReference type="Proteomes" id="UP000251647">
    <property type="component" value="Unassembled WGS sequence"/>
</dbReference>
<evidence type="ECO:0000313" key="2">
    <source>
        <dbReference type="EMBL" id="SPY44366.1"/>
    </source>
</evidence>